<feature type="compositionally biased region" description="Acidic residues" evidence="1">
    <location>
        <begin position="12"/>
        <end position="24"/>
    </location>
</feature>
<evidence type="ECO:0000313" key="3">
    <source>
        <dbReference type="Proteomes" id="UP001233999"/>
    </source>
</evidence>
<feature type="region of interest" description="Disordered" evidence="1">
    <location>
        <begin position="1"/>
        <end position="24"/>
    </location>
</feature>
<comment type="caution">
    <text evidence="2">The sequence shown here is derived from an EMBL/GenBank/DDBJ whole genome shotgun (WGS) entry which is preliminary data.</text>
</comment>
<accession>A0AAD7Z8F8</accession>
<protein>
    <submittedName>
        <fullName evidence="2">Uncharacterized protein</fullName>
    </submittedName>
</protein>
<sequence>MCRAAAVTPTDVETDVDTDVPDPDEPTGRFPSFDSFLSNWYSFGDFIHKIIKNTEDRVNQTLSEFDTETCNSPQTGKCSFKGFEINNDECTIYTIGNCEEFLNENAKNKCQHKCKLPSPNTDDNETGGSRAETPVEHDEESTPEENIETTS</sequence>
<name>A0AAD7Z8F8_DIPPU</name>
<reference evidence="2" key="1">
    <citation type="journal article" date="2023" name="IScience">
        <title>Live-bearing cockroach genome reveals convergent evolutionary mechanisms linked to viviparity in insects and beyond.</title>
        <authorList>
            <person name="Fouks B."/>
            <person name="Harrison M.C."/>
            <person name="Mikhailova A.A."/>
            <person name="Marchal E."/>
            <person name="English S."/>
            <person name="Carruthers M."/>
            <person name="Jennings E.C."/>
            <person name="Chiamaka E.L."/>
            <person name="Frigard R.A."/>
            <person name="Pippel M."/>
            <person name="Attardo G.M."/>
            <person name="Benoit J.B."/>
            <person name="Bornberg-Bauer E."/>
            <person name="Tobe S.S."/>
        </authorList>
    </citation>
    <scope>NUCLEOTIDE SEQUENCE</scope>
    <source>
        <strain evidence="2">Stay&amp;Tobe</strain>
    </source>
</reference>
<reference evidence="2" key="2">
    <citation type="submission" date="2023-05" db="EMBL/GenBank/DDBJ databases">
        <authorList>
            <person name="Fouks B."/>
        </authorList>
    </citation>
    <scope>NUCLEOTIDE SEQUENCE</scope>
    <source>
        <strain evidence="2">Stay&amp;Tobe</strain>
        <tissue evidence="2">Testes</tissue>
    </source>
</reference>
<dbReference type="Proteomes" id="UP001233999">
    <property type="component" value="Unassembled WGS sequence"/>
</dbReference>
<proteinExistence type="predicted"/>
<feature type="region of interest" description="Disordered" evidence="1">
    <location>
        <begin position="115"/>
        <end position="151"/>
    </location>
</feature>
<feature type="compositionally biased region" description="Acidic residues" evidence="1">
    <location>
        <begin position="137"/>
        <end position="151"/>
    </location>
</feature>
<dbReference type="AlphaFoldDB" id="A0AAD7Z8F8"/>
<evidence type="ECO:0000256" key="1">
    <source>
        <dbReference type="SAM" id="MobiDB-lite"/>
    </source>
</evidence>
<organism evidence="2 3">
    <name type="scientific">Diploptera punctata</name>
    <name type="common">Pacific beetle cockroach</name>
    <dbReference type="NCBI Taxonomy" id="6984"/>
    <lineage>
        <taxon>Eukaryota</taxon>
        <taxon>Metazoa</taxon>
        <taxon>Ecdysozoa</taxon>
        <taxon>Arthropoda</taxon>
        <taxon>Hexapoda</taxon>
        <taxon>Insecta</taxon>
        <taxon>Pterygota</taxon>
        <taxon>Neoptera</taxon>
        <taxon>Polyneoptera</taxon>
        <taxon>Dictyoptera</taxon>
        <taxon>Blattodea</taxon>
        <taxon>Blaberoidea</taxon>
        <taxon>Blaberidae</taxon>
        <taxon>Diplopterinae</taxon>
        <taxon>Diploptera</taxon>
    </lineage>
</organism>
<gene>
    <name evidence="2" type="ORF">L9F63_007444</name>
</gene>
<dbReference type="EMBL" id="JASPKZ010009823">
    <property type="protein sequence ID" value="KAJ9575685.1"/>
    <property type="molecule type" value="Genomic_DNA"/>
</dbReference>
<keyword evidence="3" id="KW-1185">Reference proteome</keyword>
<evidence type="ECO:0000313" key="2">
    <source>
        <dbReference type="EMBL" id="KAJ9575685.1"/>
    </source>
</evidence>